<proteinExistence type="predicted"/>
<dbReference type="OrthoDB" id="5702412at2"/>
<evidence type="ECO:0000256" key="1">
    <source>
        <dbReference type="SAM" id="MobiDB-lite"/>
    </source>
</evidence>
<keyword evidence="2" id="KW-0732">Signal</keyword>
<evidence type="ECO:0000313" key="4">
    <source>
        <dbReference type="Proteomes" id="UP000199305"/>
    </source>
</evidence>
<dbReference type="SUPFAM" id="SSF63829">
    <property type="entry name" value="Calcium-dependent phosphotriesterase"/>
    <property type="match status" value="1"/>
</dbReference>
<dbReference type="EMBL" id="FNFH01000006">
    <property type="protein sequence ID" value="SDK64689.1"/>
    <property type="molecule type" value="Genomic_DNA"/>
</dbReference>
<protein>
    <recommendedName>
        <fullName evidence="5">DNA-binding beta-propeller fold protein YncE</fullName>
    </recommendedName>
</protein>
<feature type="region of interest" description="Disordered" evidence="1">
    <location>
        <begin position="28"/>
        <end position="61"/>
    </location>
</feature>
<dbReference type="InterPro" id="IPR011042">
    <property type="entry name" value="6-blade_b-propeller_TolB-like"/>
</dbReference>
<dbReference type="STRING" id="658219.SAMN05216212_2857"/>
<dbReference type="RefSeq" id="WP_139169570.1">
    <property type="nucleotide sequence ID" value="NZ_FNFH01000006.1"/>
</dbReference>
<evidence type="ECO:0000256" key="2">
    <source>
        <dbReference type="SAM" id="SignalP"/>
    </source>
</evidence>
<dbReference type="SUPFAM" id="SSF63825">
    <property type="entry name" value="YWTD domain"/>
    <property type="match status" value="1"/>
</dbReference>
<dbReference type="AlphaFoldDB" id="A0A1G9DLD8"/>
<evidence type="ECO:0000313" key="3">
    <source>
        <dbReference type="EMBL" id="SDK64689.1"/>
    </source>
</evidence>
<gene>
    <name evidence="3" type="ORF">SAMN05216212_2857</name>
</gene>
<feature type="chain" id="PRO_5011461306" description="DNA-binding beta-propeller fold protein YncE" evidence="2">
    <location>
        <begin position="22"/>
        <end position="745"/>
    </location>
</feature>
<accession>A0A1G9DLD8</accession>
<dbReference type="Proteomes" id="UP000199305">
    <property type="component" value="Unassembled WGS sequence"/>
</dbReference>
<sequence length="745" mass="78442">MKLALHAIRYLALGFLIALTAACGGGSSGGSNQASTEDAVDSGNSDGDGDGTGGDDQTGDFTAPSAKILFPHIDGLITGPFMIKVRGTAHDESGVSAIRVNGINAALTEKEGFWSWEATLPPTCGSAQLIRVETEDIYGNVTPEAAVRTVSTRCGLARAPCRPVDFDPNTNSIFHNEDGRVAITDVASAEHHTILKSIFYMNVVHDSSTGDVFAVDEKGNVVVVDMNGDSDRMISPEGTDNIEFDGLDTWFGNSLQIAFDESSGELYVYGYDSSTEEGHLYSVDIESGARIVVSGASVGAGLAFDRDSKIAAAAGRIFTLLYPAAALLEIDPATGDRKVVSDPSTGLGPYLGSPQAFAIDSTATRAFVGNFYDEVIEVDLSTGNRAVLSPRLEYLDEHLSFEQNYAMAIDSNSGTIYLGCATDQLISISTESGARGRVTVDQRGSGVPLGDPMALAYDSRSDRILVLTHITQEYVNELMAVDPITGDRQVLSSELKGGGEIPAGNVHLAVDSITGRVFATEFPSRSIIEIDPVSGERGFLSGGEYGSGPAFDFPAAMSVDGKAGVIYLVDPGLDAVFSVNMENGERFIVSQPGVAGSGASWENTAGIALDLAGQRAFVSDNTSNAIYLVDLGTGERTEFSSDNVAEGPSLSGPAWLAKDPTRGKIVVQSIGSLEQVGATFPMVFVDLETGAREIRNAPGASTEDPPAVDPKTGLIYQIDGLRRPDAPGNIEVYDYESSQTMTLSQ</sequence>
<keyword evidence="4" id="KW-1185">Reference proteome</keyword>
<feature type="signal peptide" evidence="2">
    <location>
        <begin position="1"/>
        <end position="21"/>
    </location>
</feature>
<evidence type="ECO:0008006" key="5">
    <source>
        <dbReference type="Google" id="ProtNLM"/>
    </source>
</evidence>
<reference evidence="4" key="1">
    <citation type="submission" date="2016-10" db="EMBL/GenBank/DDBJ databases">
        <authorList>
            <person name="Varghese N."/>
            <person name="Submissions S."/>
        </authorList>
    </citation>
    <scope>NUCLEOTIDE SEQUENCE [LARGE SCALE GENOMIC DNA]</scope>
    <source>
        <strain evidence="4">CGMCC 1.10658</strain>
    </source>
</reference>
<organism evidence="3 4">
    <name type="scientific">Microbulbifer yueqingensis</name>
    <dbReference type="NCBI Taxonomy" id="658219"/>
    <lineage>
        <taxon>Bacteria</taxon>
        <taxon>Pseudomonadati</taxon>
        <taxon>Pseudomonadota</taxon>
        <taxon>Gammaproteobacteria</taxon>
        <taxon>Cellvibrionales</taxon>
        <taxon>Microbulbiferaceae</taxon>
        <taxon>Microbulbifer</taxon>
    </lineage>
</organism>
<dbReference type="PROSITE" id="PS51257">
    <property type="entry name" value="PROKAR_LIPOPROTEIN"/>
    <property type="match status" value="1"/>
</dbReference>
<name>A0A1G9DLD8_9GAMM</name>
<dbReference type="Gene3D" id="2.120.10.30">
    <property type="entry name" value="TolB, C-terminal domain"/>
    <property type="match status" value="2"/>
</dbReference>